<organism evidence="1 2">
    <name type="scientific">Caerostris extrusa</name>
    <name type="common">Bark spider</name>
    <name type="synonym">Caerostris bankana</name>
    <dbReference type="NCBI Taxonomy" id="172846"/>
    <lineage>
        <taxon>Eukaryota</taxon>
        <taxon>Metazoa</taxon>
        <taxon>Ecdysozoa</taxon>
        <taxon>Arthropoda</taxon>
        <taxon>Chelicerata</taxon>
        <taxon>Arachnida</taxon>
        <taxon>Araneae</taxon>
        <taxon>Araneomorphae</taxon>
        <taxon>Entelegynae</taxon>
        <taxon>Araneoidea</taxon>
        <taxon>Araneidae</taxon>
        <taxon>Caerostris</taxon>
    </lineage>
</organism>
<proteinExistence type="predicted"/>
<dbReference type="Proteomes" id="UP001054945">
    <property type="component" value="Unassembled WGS sequence"/>
</dbReference>
<name>A0AAV4MN44_CAEEX</name>
<evidence type="ECO:0000313" key="2">
    <source>
        <dbReference type="Proteomes" id="UP001054945"/>
    </source>
</evidence>
<gene>
    <name evidence="1" type="ORF">CEXT_414961</name>
</gene>
<keyword evidence="2" id="KW-1185">Reference proteome</keyword>
<reference evidence="1 2" key="1">
    <citation type="submission" date="2021-06" db="EMBL/GenBank/DDBJ databases">
        <title>Caerostris extrusa draft genome.</title>
        <authorList>
            <person name="Kono N."/>
            <person name="Arakawa K."/>
        </authorList>
    </citation>
    <scope>NUCLEOTIDE SEQUENCE [LARGE SCALE GENOMIC DNA]</scope>
</reference>
<protein>
    <submittedName>
        <fullName evidence="1">Uncharacterized protein</fullName>
    </submittedName>
</protein>
<evidence type="ECO:0000313" key="1">
    <source>
        <dbReference type="EMBL" id="GIX72957.1"/>
    </source>
</evidence>
<comment type="caution">
    <text evidence="1">The sequence shown here is derived from an EMBL/GenBank/DDBJ whole genome shotgun (WGS) entry which is preliminary data.</text>
</comment>
<dbReference type="EMBL" id="BPLR01019893">
    <property type="protein sequence ID" value="GIX72957.1"/>
    <property type="molecule type" value="Genomic_DNA"/>
</dbReference>
<sequence>MLDGFGNIKILADIGEYWGNLGLYNRPQGRCMTLISSYRTKLCVQINQFDEICANSNTYRMHDSQISDLNPEEHIQYLRNICTGMTNDVNPENLSHKNFGKLSQCR</sequence>
<dbReference type="AlphaFoldDB" id="A0AAV4MN44"/>
<accession>A0AAV4MN44</accession>